<comment type="similarity">
    <text evidence="1">Belongs to the RNase PH family.</text>
</comment>
<dbReference type="InterPro" id="IPR027408">
    <property type="entry name" value="PNPase/RNase_PH_dom_sf"/>
</dbReference>
<dbReference type="PANTHER" id="PTHR11097:SF14">
    <property type="entry name" value="EXOSOME COMPLEX COMPONENT RRP45"/>
    <property type="match status" value="1"/>
</dbReference>
<keyword evidence="5" id="KW-1185">Reference proteome</keyword>
<dbReference type="Proteomes" id="UP001604277">
    <property type="component" value="Unassembled WGS sequence"/>
</dbReference>
<proteinExistence type="inferred from homology"/>
<accession>A0ABD1WQQ3</accession>
<dbReference type="Gene3D" id="3.30.230.70">
    <property type="entry name" value="GHMP Kinase, N-terminal domain"/>
    <property type="match status" value="1"/>
</dbReference>
<gene>
    <name evidence="4" type="ORF">Fot_05648</name>
</gene>
<evidence type="ECO:0000256" key="2">
    <source>
        <dbReference type="ARBA" id="ARBA00022490"/>
    </source>
</evidence>
<evidence type="ECO:0000313" key="4">
    <source>
        <dbReference type="EMBL" id="KAL2552029.1"/>
    </source>
</evidence>
<dbReference type="EMBL" id="JBFOLJ010000002">
    <property type="protein sequence ID" value="KAL2552029.1"/>
    <property type="molecule type" value="Genomic_DNA"/>
</dbReference>
<comment type="caution">
    <text evidence="4">The sequence shown here is derived from an EMBL/GenBank/DDBJ whole genome shotgun (WGS) entry which is preliminary data.</text>
</comment>
<dbReference type="InterPro" id="IPR050590">
    <property type="entry name" value="Exosome_comp_Rrp42_subfam"/>
</dbReference>
<protein>
    <submittedName>
        <fullName evidence="4">Protein RRP45A</fullName>
    </submittedName>
</protein>
<reference evidence="5" key="1">
    <citation type="submission" date="2024-07" db="EMBL/GenBank/DDBJ databases">
        <title>Two chromosome-level genome assemblies of Korean endemic species Abeliophyllum distichum and Forsythia ovata (Oleaceae).</title>
        <authorList>
            <person name="Jang H."/>
        </authorList>
    </citation>
    <scope>NUCLEOTIDE SEQUENCE [LARGE SCALE GENOMIC DNA]</scope>
</reference>
<dbReference type="InterPro" id="IPR015847">
    <property type="entry name" value="ExoRNase_PH_dom2"/>
</dbReference>
<dbReference type="Pfam" id="PF03725">
    <property type="entry name" value="RNase_PH_C"/>
    <property type="match status" value="1"/>
</dbReference>
<evidence type="ECO:0000313" key="5">
    <source>
        <dbReference type="Proteomes" id="UP001604277"/>
    </source>
</evidence>
<dbReference type="AlphaFoldDB" id="A0ABD1WQQ3"/>
<sequence length="145" mass="16164">MCIDLHILDDRRNLVDAANFVSLASLLTFRILDAPQATDLSPLIVHYLPIEITFAFIADGNTLVIDPSHFKEAVMERRMIATLNANGDICFVQNDGGKCVTKSVVMLYLLIIASVKVVDIMSIIKDAFELNNSERTTIYSFSRVL</sequence>
<dbReference type="InterPro" id="IPR036345">
    <property type="entry name" value="ExoRNase_PH_dom2_sf"/>
</dbReference>
<evidence type="ECO:0000256" key="1">
    <source>
        <dbReference type="ARBA" id="ARBA00006678"/>
    </source>
</evidence>
<evidence type="ECO:0000259" key="3">
    <source>
        <dbReference type="Pfam" id="PF03725"/>
    </source>
</evidence>
<name>A0ABD1WQQ3_9LAMI</name>
<dbReference type="SUPFAM" id="SSF55666">
    <property type="entry name" value="Ribonuclease PH domain 2-like"/>
    <property type="match status" value="1"/>
</dbReference>
<feature type="domain" description="Exoribonuclease phosphorolytic" evidence="3">
    <location>
        <begin position="48"/>
        <end position="102"/>
    </location>
</feature>
<organism evidence="4 5">
    <name type="scientific">Forsythia ovata</name>
    <dbReference type="NCBI Taxonomy" id="205694"/>
    <lineage>
        <taxon>Eukaryota</taxon>
        <taxon>Viridiplantae</taxon>
        <taxon>Streptophyta</taxon>
        <taxon>Embryophyta</taxon>
        <taxon>Tracheophyta</taxon>
        <taxon>Spermatophyta</taxon>
        <taxon>Magnoliopsida</taxon>
        <taxon>eudicotyledons</taxon>
        <taxon>Gunneridae</taxon>
        <taxon>Pentapetalae</taxon>
        <taxon>asterids</taxon>
        <taxon>lamiids</taxon>
        <taxon>Lamiales</taxon>
        <taxon>Oleaceae</taxon>
        <taxon>Forsythieae</taxon>
        <taxon>Forsythia</taxon>
    </lineage>
</organism>
<keyword evidence="2" id="KW-0963">Cytoplasm</keyword>
<dbReference type="PANTHER" id="PTHR11097">
    <property type="entry name" value="EXOSOME COMPLEX EXONUCLEASE RIBOSOMAL RNA PROCESSING PROTEIN"/>
    <property type="match status" value="1"/>
</dbReference>